<evidence type="ECO:0000313" key="2">
    <source>
        <dbReference type="EMBL" id="KYQ91945.1"/>
    </source>
</evidence>
<organism evidence="2 3">
    <name type="scientific">Tieghemostelium lacteum</name>
    <name type="common">Slime mold</name>
    <name type="synonym">Dictyostelium lacteum</name>
    <dbReference type="NCBI Taxonomy" id="361077"/>
    <lineage>
        <taxon>Eukaryota</taxon>
        <taxon>Amoebozoa</taxon>
        <taxon>Evosea</taxon>
        <taxon>Eumycetozoa</taxon>
        <taxon>Dictyostelia</taxon>
        <taxon>Dictyosteliales</taxon>
        <taxon>Raperosteliaceae</taxon>
        <taxon>Tieghemostelium</taxon>
    </lineage>
</organism>
<proteinExistence type="predicted"/>
<gene>
    <name evidence="2" type="ORF">DLAC_07185</name>
</gene>
<comment type="caution">
    <text evidence="2">The sequence shown here is derived from an EMBL/GenBank/DDBJ whole genome shotgun (WGS) entry which is preliminary data.</text>
</comment>
<sequence length="284" mass="32440">MNSSYNESLVNSQQVNDRITDGDTAQETNEFEEIEAGLLLSSLSQIADIRESIVVNELINREEIIDTEVIRQTESSISSNNNNNNNNNNSNSNDEFVSTQAMLYEDIIESYPDLLSKKNESLMKKIFGSRQAQEALTEGDHLKAYQAELDSLIGSKEGEYFCKVDGCQITSKKMYNARRHVWRNHYTLVQEKREQIPLMPGAPKIIVPEDHVKCEHIGCKVVVVKSNYSNHSVTEHHGGVPDFDCSSCPKCNKIKYKIYRLINLKRFNQTSNTSKYNYQPELQM</sequence>
<feature type="region of interest" description="Disordered" evidence="1">
    <location>
        <begin position="1"/>
        <end position="21"/>
    </location>
</feature>
<name>A0A151ZDE2_TIELA</name>
<accession>A0A151ZDE2</accession>
<evidence type="ECO:0000256" key="1">
    <source>
        <dbReference type="SAM" id="MobiDB-lite"/>
    </source>
</evidence>
<dbReference type="InParanoid" id="A0A151ZDE2"/>
<dbReference type="AlphaFoldDB" id="A0A151ZDE2"/>
<dbReference type="EMBL" id="LODT01000032">
    <property type="protein sequence ID" value="KYQ91945.1"/>
    <property type="molecule type" value="Genomic_DNA"/>
</dbReference>
<dbReference type="Proteomes" id="UP000076078">
    <property type="component" value="Unassembled WGS sequence"/>
</dbReference>
<keyword evidence="3" id="KW-1185">Reference proteome</keyword>
<protein>
    <submittedName>
        <fullName evidence="2">Uncharacterized protein</fullName>
    </submittedName>
</protein>
<reference evidence="2 3" key="1">
    <citation type="submission" date="2015-12" db="EMBL/GenBank/DDBJ databases">
        <title>Dictyostelia acquired genes for synthesis and detection of signals that induce cell-type specialization by lateral gene transfer from prokaryotes.</title>
        <authorList>
            <person name="Gloeckner G."/>
            <person name="Schaap P."/>
        </authorList>
    </citation>
    <scope>NUCLEOTIDE SEQUENCE [LARGE SCALE GENOMIC DNA]</scope>
    <source>
        <strain evidence="2 3">TK</strain>
    </source>
</reference>
<evidence type="ECO:0000313" key="3">
    <source>
        <dbReference type="Proteomes" id="UP000076078"/>
    </source>
</evidence>